<name>A0AAW1PPI8_9CHLO</name>
<evidence type="ECO:0000256" key="2">
    <source>
        <dbReference type="SAM" id="Phobius"/>
    </source>
</evidence>
<evidence type="ECO:0000259" key="3">
    <source>
        <dbReference type="Pfam" id="PF01926"/>
    </source>
</evidence>
<dbReference type="Proteomes" id="UP001489004">
    <property type="component" value="Unassembled WGS sequence"/>
</dbReference>
<feature type="transmembrane region" description="Helical" evidence="2">
    <location>
        <begin position="754"/>
        <end position="777"/>
    </location>
</feature>
<dbReference type="InterPro" id="IPR051943">
    <property type="entry name" value="TRAFAC_Dynamin-like_GTPase"/>
</dbReference>
<feature type="coiled-coil region" evidence="1">
    <location>
        <begin position="852"/>
        <end position="879"/>
    </location>
</feature>
<dbReference type="InterPro" id="IPR022998">
    <property type="entry name" value="ThiamineP_synth_TenI"/>
</dbReference>
<keyword evidence="1" id="KW-0175">Coiled coil</keyword>
<dbReference type="GO" id="GO:0031969">
    <property type="term" value="C:chloroplast membrane"/>
    <property type="evidence" value="ECO:0007669"/>
    <property type="project" value="TreeGrafter"/>
</dbReference>
<dbReference type="GO" id="GO:0010027">
    <property type="term" value="P:thylakoid membrane organization"/>
    <property type="evidence" value="ECO:0007669"/>
    <property type="project" value="TreeGrafter"/>
</dbReference>
<evidence type="ECO:0000313" key="5">
    <source>
        <dbReference type="EMBL" id="KAK9811735.1"/>
    </source>
</evidence>
<feature type="transmembrane region" description="Helical" evidence="2">
    <location>
        <begin position="783"/>
        <end position="802"/>
    </location>
</feature>
<dbReference type="Pfam" id="PF01926">
    <property type="entry name" value="MMR_HSR1"/>
    <property type="match status" value="1"/>
</dbReference>
<evidence type="ECO:0008006" key="7">
    <source>
        <dbReference type="Google" id="ProtNLM"/>
    </source>
</evidence>
<dbReference type="PANTHER" id="PTHR43681">
    <property type="entry name" value="TRANSMEMBRANE GTPASE FZO"/>
    <property type="match status" value="1"/>
</dbReference>
<dbReference type="InterPro" id="IPR013785">
    <property type="entry name" value="Aldolase_TIM"/>
</dbReference>
<protein>
    <recommendedName>
        <fullName evidence="7">G domain-containing protein</fullName>
    </recommendedName>
</protein>
<keyword evidence="2" id="KW-0812">Transmembrane</keyword>
<organism evidence="5 6">
    <name type="scientific">[Myrmecia] bisecta</name>
    <dbReference type="NCBI Taxonomy" id="41462"/>
    <lineage>
        <taxon>Eukaryota</taxon>
        <taxon>Viridiplantae</taxon>
        <taxon>Chlorophyta</taxon>
        <taxon>core chlorophytes</taxon>
        <taxon>Trebouxiophyceae</taxon>
        <taxon>Trebouxiales</taxon>
        <taxon>Trebouxiaceae</taxon>
        <taxon>Myrmecia</taxon>
    </lineage>
</organism>
<dbReference type="InterPro" id="IPR005225">
    <property type="entry name" value="Small_GTP-bd"/>
</dbReference>
<dbReference type="InterPro" id="IPR036206">
    <property type="entry name" value="ThiamineP_synth_sf"/>
</dbReference>
<dbReference type="Gene3D" id="3.40.50.300">
    <property type="entry name" value="P-loop containing nucleotide triphosphate hydrolases"/>
    <property type="match status" value="1"/>
</dbReference>
<keyword evidence="2" id="KW-1133">Transmembrane helix</keyword>
<dbReference type="EMBL" id="JALJOR010000009">
    <property type="protein sequence ID" value="KAK9811735.1"/>
    <property type="molecule type" value="Genomic_DNA"/>
</dbReference>
<proteinExistence type="predicted"/>
<reference evidence="5 6" key="1">
    <citation type="journal article" date="2024" name="Nat. Commun.">
        <title>Phylogenomics reveals the evolutionary origins of lichenization in chlorophyte algae.</title>
        <authorList>
            <person name="Puginier C."/>
            <person name="Libourel C."/>
            <person name="Otte J."/>
            <person name="Skaloud P."/>
            <person name="Haon M."/>
            <person name="Grisel S."/>
            <person name="Petersen M."/>
            <person name="Berrin J.G."/>
            <person name="Delaux P.M."/>
            <person name="Dal Grande F."/>
            <person name="Keller J."/>
        </authorList>
    </citation>
    <scope>NUCLEOTIDE SEQUENCE [LARGE SCALE GENOMIC DNA]</scope>
    <source>
        <strain evidence="5 6">SAG 2043</strain>
    </source>
</reference>
<dbReference type="Pfam" id="PF02581">
    <property type="entry name" value="TMP-TENI"/>
    <property type="match status" value="1"/>
</dbReference>
<evidence type="ECO:0000256" key="1">
    <source>
        <dbReference type="SAM" id="Coils"/>
    </source>
</evidence>
<dbReference type="GO" id="GO:0009228">
    <property type="term" value="P:thiamine biosynthetic process"/>
    <property type="evidence" value="ECO:0007669"/>
    <property type="project" value="UniProtKB-KW"/>
</dbReference>
<dbReference type="NCBIfam" id="TIGR00231">
    <property type="entry name" value="small_GTP"/>
    <property type="match status" value="1"/>
</dbReference>
<dbReference type="InterPro" id="IPR006073">
    <property type="entry name" value="GTP-bd"/>
</dbReference>
<feature type="domain" description="Thiamine phosphate synthase/TenI" evidence="4">
    <location>
        <begin position="20"/>
        <end position="129"/>
    </location>
</feature>
<keyword evidence="2" id="KW-0472">Membrane</keyword>
<evidence type="ECO:0000259" key="4">
    <source>
        <dbReference type="Pfam" id="PF02581"/>
    </source>
</evidence>
<dbReference type="PANTHER" id="PTHR43681:SF1">
    <property type="entry name" value="SARCALUMENIN"/>
    <property type="match status" value="1"/>
</dbReference>
<evidence type="ECO:0000313" key="6">
    <source>
        <dbReference type="Proteomes" id="UP001489004"/>
    </source>
</evidence>
<keyword evidence="6" id="KW-1185">Reference proteome</keyword>
<dbReference type="GO" id="GO:0005525">
    <property type="term" value="F:GTP binding"/>
    <property type="evidence" value="ECO:0007669"/>
    <property type="project" value="InterPro"/>
</dbReference>
<sequence length="884" mass="93626">MSLNNSFATLAAIRFSAEVQRGTAERVGEAVSGGATAVLLSDATSSGGANLYEAACVLREVLRGRAALLIVDRTDIVDAAEADGVVLSARGVPTVVARRMLQGGSSLVGRTVSSAADAKAAAVDGASLVILEGAPGCAVTADELRAARTQQSSNSIPVIVSVSEAALSADDAIALCQAELDGVAFDLDFLQRVASAFGIQNGSSPLQLTESLLEVLSAAHRGPSPAQAETDEEVKRASHLKHLLTPSKEDLLEAERTFLSDALAFLQQATPEMEEMSLLGDALKQLDELFLLVVVGEFNSGKSTVINALLGARYLAEGILPTTNEITVVKFSESGSEEVVQDSDGFYVRYLPADLLREINIVDTPGTNVILDRQQRLTEEYVPRADLVLFVLSADRPFTESEVKFLKYIRQWGKKVVFIVNKVDILSDDREVQEVSQFVADNAQRLLGVEAAKVLPVSSRSAIDAKLAVGGGRASGGLLNTMEDGVLGQDRQWQASRFEALEDFIYQYLVGGASASESVRLKLQTPLFVADALLEASGRQLANELEVAAEEAEAVKLVQSQLAGFRAEMAKDGAAQQAECRKLISAAVKRAQKLVDNTLQLSNAESLSAYLLGSKRDSAKLPVARGFQAEVVGTTAERLQTLVMDHQAWLQRNCSGQLGNYRAFAESRAAQLGSSLAELQGKAATDSAQESAQWRAMQSASLSSVDDEDATSPSVSSAEMVAAANGSSETALQVVMKFEPRAAAALLEEEIREAVIATVGAGAGAAALGVVGTAILPTTLEDLLALAVSGLAGYVAVLNLPLRRAEAKAKLEKVANNFAKDVQGRLQQEMAQALDGCCGEINSFILPLEALAVAAVERLQEAEARRAELVEELDQLKQRAANVE</sequence>
<comment type="caution">
    <text evidence="5">The sequence shown here is derived from an EMBL/GenBank/DDBJ whole genome shotgun (WGS) entry which is preliminary data.</text>
</comment>
<dbReference type="Gene3D" id="3.20.20.70">
    <property type="entry name" value="Aldolase class I"/>
    <property type="match status" value="1"/>
</dbReference>
<dbReference type="SUPFAM" id="SSF52540">
    <property type="entry name" value="P-loop containing nucleoside triphosphate hydrolases"/>
    <property type="match status" value="1"/>
</dbReference>
<dbReference type="CDD" id="cd09912">
    <property type="entry name" value="DLP_2"/>
    <property type="match status" value="1"/>
</dbReference>
<accession>A0AAW1PPI8</accession>
<dbReference type="AlphaFoldDB" id="A0AAW1PPI8"/>
<gene>
    <name evidence="5" type="ORF">WJX72_009255</name>
</gene>
<dbReference type="FunFam" id="3.40.50.300:FF:001052">
    <property type="entry name" value="Probable transmembrane GTPase FZO-like, chloroplastic"/>
    <property type="match status" value="1"/>
</dbReference>
<dbReference type="InterPro" id="IPR027417">
    <property type="entry name" value="P-loop_NTPase"/>
</dbReference>
<dbReference type="SUPFAM" id="SSF51391">
    <property type="entry name" value="Thiamin phosphate synthase"/>
    <property type="match status" value="1"/>
</dbReference>
<feature type="domain" description="G" evidence="3">
    <location>
        <begin position="293"/>
        <end position="422"/>
    </location>
</feature>